<dbReference type="PANTHER" id="PTHR35307">
    <property type="entry name" value="PROTEIN, PUTATIVE-RELATED"/>
    <property type="match status" value="1"/>
</dbReference>
<dbReference type="AlphaFoldDB" id="A0A200Q3V7"/>
<feature type="transmembrane region" description="Helical" evidence="1">
    <location>
        <begin position="93"/>
        <end position="112"/>
    </location>
</feature>
<dbReference type="Proteomes" id="UP000195402">
    <property type="component" value="Unassembled WGS sequence"/>
</dbReference>
<organism evidence="2 3">
    <name type="scientific">Macleaya cordata</name>
    <name type="common">Five-seeded plume-poppy</name>
    <name type="synonym">Bocconia cordata</name>
    <dbReference type="NCBI Taxonomy" id="56857"/>
    <lineage>
        <taxon>Eukaryota</taxon>
        <taxon>Viridiplantae</taxon>
        <taxon>Streptophyta</taxon>
        <taxon>Embryophyta</taxon>
        <taxon>Tracheophyta</taxon>
        <taxon>Spermatophyta</taxon>
        <taxon>Magnoliopsida</taxon>
        <taxon>Ranunculales</taxon>
        <taxon>Papaveraceae</taxon>
        <taxon>Papaveroideae</taxon>
        <taxon>Macleaya</taxon>
    </lineage>
</organism>
<keyword evidence="3" id="KW-1185">Reference proteome</keyword>
<comment type="caution">
    <text evidence="2">The sequence shown here is derived from an EMBL/GenBank/DDBJ whole genome shotgun (WGS) entry which is preliminary data.</text>
</comment>
<reference evidence="2 3" key="1">
    <citation type="journal article" date="2017" name="Mol. Plant">
        <title>The Genome of Medicinal Plant Macleaya cordata Provides New Insights into Benzylisoquinoline Alkaloids Metabolism.</title>
        <authorList>
            <person name="Liu X."/>
            <person name="Liu Y."/>
            <person name="Huang P."/>
            <person name="Ma Y."/>
            <person name="Qing Z."/>
            <person name="Tang Q."/>
            <person name="Cao H."/>
            <person name="Cheng P."/>
            <person name="Zheng Y."/>
            <person name="Yuan Z."/>
            <person name="Zhou Y."/>
            <person name="Liu J."/>
            <person name="Tang Z."/>
            <person name="Zhuo Y."/>
            <person name="Zhang Y."/>
            <person name="Yu L."/>
            <person name="Huang J."/>
            <person name="Yang P."/>
            <person name="Peng Q."/>
            <person name="Zhang J."/>
            <person name="Jiang W."/>
            <person name="Zhang Z."/>
            <person name="Lin K."/>
            <person name="Ro D.K."/>
            <person name="Chen X."/>
            <person name="Xiong X."/>
            <person name="Shang Y."/>
            <person name="Huang S."/>
            <person name="Zeng J."/>
        </authorList>
    </citation>
    <scope>NUCLEOTIDE SEQUENCE [LARGE SCALE GENOMIC DNA]</scope>
    <source>
        <strain evidence="3">cv. BLH2017</strain>
        <tissue evidence="2">Root</tissue>
    </source>
</reference>
<keyword evidence="1" id="KW-1133">Transmembrane helix</keyword>
<name>A0A200Q3V7_MACCD</name>
<sequence>MAQPPSLTGMLLDHAQYASPVPAIGVYSALSTLVCFFCMLYDTYKGFCSKKLWFPCRAFPLNAFTLSLLSIATKLPVDLTTPMPRTQDQLSKLSSTTLMCICMGFFMPSLGIKQESECFWNMAGLSLLVVTVVADVSIQMFTGVIFFFKVEHLIVLACMLLLLAVMWSSILDINQGKRVTLDQNRRLFERGITGKRDPETMIQRLKWCYMYSFSSNPQFVLCQISHCATIGMLCIVCFVVLLVALSKTLDHKVSSTFGGVSDYRWSVWIAVWIQFFTTSLGTITVGLRAFTLVTHMNLGRFQLWNINMLKFLPYWIYESVFGKLCSLSFFKFSKIGPMNFLQVLEDLLGTILYIMQTCIVWTNNSVMFFCFLVRELIFLTCLMRNCCKNRFGFVDGSTAMRSTTEEEYQDVVYPAKNGLKKWIVSIGLEDMNRWMEVNKKDSPTHLNGFLCNNSPSKEDSLTEDLELIGRDYGYSVSCLSVVILVRIASVAFPSIYTQSLISTMDEAFEIVYFVDRKLKSENFDNKMKWMLAKDIWICRGITCHWFQKNFIGPSLKIYNSRTRSSSELDHALGIIEVLKKNSIGFLAPELQTIRGFIDKHGDYSSMEELYGQIKQLYVDMLHLFLSKLPKAIFKDVAESPIEESEKSVSLAMKFLCKVELLEEKIEWSYPYEIELINGLMKENYTDTDDSSSESEGTAGDDDQISSMEAMTENFAAVLATYIQGCSIMAENGITTGGQSSSMVVDEDVQDEIQELGEMQAVD</sequence>
<dbReference type="OMA" id="WHELTIS"/>
<keyword evidence="1" id="KW-0812">Transmembrane</keyword>
<proteinExistence type="predicted"/>
<feature type="transmembrane region" description="Helical" evidence="1">
    <location>
        <begin position="124"/>
        <end position="147"/>
    </location>
</feature>
<feature type="transmembrane region" description="Helical" evidence="1">
    <location>
        <begin position="350"/>
        <end position="373"/>
    </location>
</feature>
<keyword evidence="1" id="KW-0472">Membrane</keyword>
<feature type="transmembrane region" description="Helical" evidence="1">
    <location>
        <begin position="20"/>
        <end position="40"/>
    </location>
</feature>
<feature type="transmembrane region" description="Helical" evidence="1">
    <location>
        <begin position="311"/>
        <end position="330"/>
    </location>
</feature>
<evidence type="ECO:0000256" key="1">
    <source>
        <dbReference type="SAM" id="Phobius"/>
    </source>
</evidence>
<dbReference type="PANTHER" id="PTHR35307:SF6">
    <property type="entry name" value="TRANSMEMBRANE PROTEIN"/>
    <property type="match status" value="1"/>
</dbReference>
<accession>A0A200Q3V7</accession>
<dbReference type="EMBL" id="MVGT01003166">
    <property type="protein sequence ID" value="OVA05143.1"/>
    <property type="molecule type" value="Genomic_DNA"/>
</dbReference>
<dbReference type="FunCoup" id="A0A200Q3V7">
    <property type="interactions" value="571"/>
</dbReference>
<feature type="transmembrane region" description="Helical" evidence="1">
    <location>
        <begin position="52"/>
        <end position="73"/>
    </location>
</feature>
<dbReference type="InParanoid" id="A0A200Q3V7"/>
<dbReference type="OrthoDB" id="1915303at2759"/>
<evidence type="ECO:0000313" key="2">
    <source>
        <dbReference type="EMBL" id="OVA05143.1"/>
    </source>
</evidence>
<protein>
    <submittedName>
        <fullName evidence="2">Uncharacterized protein</fullName>
    </submittedName>
</protein>
<gene>
    <name evidence="2" type="ORF">BVC80_8895g10</name>
</gene>
<feature type="transmembrane region" description="Helical" evidence="1">
    <location>
        <begin position="265"/>
        <end position="290"/>
    </location>
</feature>
<feature type="transmembrane region" description="Helical" evidence="1">
    <location>
        <begin position="153"/>
        <end position="171"/>
    </location>
</feature>
<feature type="transmembrane region" description="Helical" evidence="1">
    <location>
        <begin position="219"/>
        <end position="245"/>
    </location>
</feature>
<feature type="transmembrane region" description="Helical" evidence="1">
    <location>
        <begin position="472"/>
        <end position="496"/>
    </location>
</feature>
<evidence type="ECO:0000313" key="3">
    <source>
        <dbReference type="Proteomes" id="UP000195402"/>
    </source>
</evidence>